<dbReference type="EMBL" id="ABEU02000006">
    <property type="protein sequence ID" value="PNR52648.1"/>
    <property type="molecule type" value="Genomic_DNA"/>
</dbReference>
<dbReference type="GO" id="GO:0007165">
    <property type="term" value="P:signal transduction"/>
    <property type="evidence" value="ECO:0000318"/>
    <property type="project" value="GO_Central"/>
</dbReference>
<reference evidence="12" key="3">
    <citation type="submission" date="2020-12" db="UniProtKB">
        <authorList>
            <consortium name="EnsemblPlants"/>
        </authorList>
    </citation>
    <scope>IDENTIFICATION</scope>
</reference>
<evidence type="ECO:0000256" key="4">
    <source>
        <dbReference type="ARBA" id="ARBA00022777"/>
    </source>
</evidence>
<dbReference type="KEGG" id="ppp:112283806"/>
<accession>A0A2K1KFU8</accession>
<dbReference type="PaxDb" id="3218-PP1S478_19V6.1"/>
<keyword evidence="4" id="KW-0418">Kinase</keyword>
<dbReference type="RefSeq" id="XP_024378763.1">
    <property type="nucleotide sequence ID" value="XM_024522995.2"/>
</dbReference>
<dbReference type="InterPro" id="IPR011009">
    <property type="entry name" value="Kinase-like_dom_sf"/>
</dbReference>
<dbReference type="PANTHER" id="PTHR47989:SF25">
    <property type="entry name" value="PROLINE-RICH RECEPTOR-LIKE PROTEIN KINASE PERK3"/>
    <property type="match status" value="1"/>
</dbReference>
<dbReference type="InterPro" id="IPR017441">
    <property type="entry name" value="Protein_kinase_ATP_BS"/>
</dbReference>
<keyword evidence="8" id="KW-0812">Transmembrane</keyword>
<dbReference type="InterPro" id="IPR000719">
    <property type="entry name" value="Prot_kinase_dom"/>
</dbReference>
<dbReference type="RefSeq" id="XP_024378762.1">
    <property type="nucleotide sequence ID" value="XM_024522994.2"/>
</dbReference>
<feature type="chain" id="PRO_5043158286" description="Protein kinase domain-containing protein" evidence="9">
    <location>
        <begin position="26"/>
        <end position="773"/>
    </location>
</feature>
<keyword evidence="5 6" id="KW-0067">ATP-binding</keyword>
<dbReference type="EnsemblPlants" id="Pp3c6_16200V3.1">
    <property type="protein sequence ID" value="Pp3c6_16200V3.1"/>
    <property type="gene ID" value="Pp3c6_16200"/>
</dbReference>
<dbReference type="PROSITE" id="PS00107">
    <property type="entry name" value="PROTEIN_KINASE_ATP"/>
    <property type="match status" value="1"/>
</dbReference>
<evidence type="ECO:0000256" key="3">
    <source>
        <dbReference type="ARBA" id="ARBA00022741"/>
    </source>
</evidence>
<evidence type="ECO:0000256" key="5">
    <source>
        <dbReference type="ARBA" id="ARBA00022840"/>
    </source>
</evidence>
<dbReference type="STRING" id="3218.A0A2K1KFU8"/>
<evidence type="ECO:0000313" key="13">
    <source>
        <dbReference type="Proteomes" id="UP000006727"/>
    </source>
</evidence>
<feature type="region of interest" description="Disordered" evidence="7">
    <location>
        <begin position="361"/>
        <end position="387"/>
    </location>
</feature>
<sequence>MPWWPSHVLIVGLCLLSFFVWPLDGCDGRQPSLSVGFAPLIPGRRLLSNLVNPVSTPLESLVPTPIHVTYTTPPASSDTVPGTHVASYTAQAVSPSPVPLTLVPGPASSPLNLPPSPTVRPPALVPASAPPSFQDGPGPVLPPINATAPSPTPSGCCAVNMIARPGSKASDCECVYPIKVVFEMENASSAFTNLTSQFQHELASQLELIDIQVQIQAFQFGSNFSLNMVVNIGPLIGLAFTLDKIDSINKTLSSHSVKFSSILFSNYTVVSVTAFLPPPPPIGSFVPKTAPTSPPPFQDRNSTTGGNLPSSGIRWHPWKIGVIAGAGTICLLLIYITWRVFRKKKNVKNPESSNKAAAVAAVSNPPGTSSTRMVTTREKSFPRPSNTRDFSYEELQEATNDFSPECFIGAGGFGKVYKGVLRDGTEVAIKKLTSGGNQGDKEFMVEVEMLSRLHHRHLVKLLGFYCSLEPLQQLLCYELIPNGSLESWLHGPLSLSRGPLDWNTRMKIASGAARGLAYLHEDSQPCVIHRDFKASNILLENNFSPKVADFGLARSAPEGQQDYVSTRVMGTFGYVAPEYAMTGHLLVKSDVYSFGVVLLELLSGRKPVDYTRPPGEENIVAWARPLIERRNKLHELADPRMGGKYPSDDFARVAAVAGTCVAPESSDRPTMGEVVQQLKSVIRSHDYASGRDTERGMSSEGEREGPVDTPTSVAASNRSFPITRHAHRSTVTTFGSDGSSSMFSSGPFSGLIGIENDALTRTTVISEDLQEGR</sequence>
<feature type="compositionally biased region" description="Polar residues" evidence="7">
    <location>
        <begin position="365"/>
        <end position="374"/>
    </location>
</feature>
<protein>
    <recommendedName>
        <fullName evidence="10">Protein kinase domain-containing protein</fullName>
    </recommendedName>
</protein>
<dbReference type="GeneID" id="112283806"/>
<evidence type="ECO:0000259" key="10">
    <source>
        <dbReference type="PROSITE" id="PS50011"/>
    </source>
</evidence>
<evidence type="ECO:0000256" key="2">
    <source>
        <dbReference type="ARBA" id="ARBA00022679"/>
    </source>
</evidence>
<dbReference type="EnsemblPlants" id="Pp3c6_16200V3.2">
    <property type="protein sequence ID" value="Pp3c6_16200V3.2"/>
    <property type="gene ID" value="Pp3c6_16200"/>
</dbReference>
<keyword evidence="1" id="KW-0723">Serine/threonine-protein kinase</keyword>
<dbReference type="FunCoup" id="A0A2K1KFU8">
    <property type="interactions" value="1293"/>
</dbReference>
<dbReference type="InterPro" id="IPR057597">
    <property type="entry name" value="ALE2_N"/>
</dbReference>
<feature type="transmembrane region" description="Helical" evidence="8">
    <location>
        <begin position="318"/>
        <end position="338"/>
    </location>
</feature>
<name>A0A2K1KFU8_PHYPA</name>
<dbReference type="Gramene" id="Pp3c6_16200V3.2">
    <property type="protein sequence ID" value="Pp3c6_16200V3.2"/>
    <property type="gene ID" value="Pp3c6_16200"/>
</dbReference>
<dbReference type="Gene3D" id="3.30.200.20">
    <property type="entry name" value="Phosphorylase Kinase, domain 1"/>
    <property type="match status" value="1"/>
</dbReference>
<dbReference type="Proteomes" id="UP000006727">
    <property type="component" value="Chromosome 6"/>
</dbReference>
<dbReference type="PROSITE" id="PS00108">
    <property type="entry name" value="PROTEIN_KINASE_ST"/>
    <property type="match status" value="1"/>
</dbReference>
<evidence type="ECO:0000256" key="6">
    <source>
        <dbReference type="PROSITE-ProRule" id="PRU10141"/>
    </source>
</evidence>
<dbReference type="InterPro" id="IPR001245">
    <property type="entry name" value="Ser-Thr/Tyr_kinase_cat_dom"/>
</dbReference>
<dbReference type="RefSeq" id="XP_073390952.1">
    <property type="nucleotide sequence ID" value="XM_073534851.1"/>
</dbReference>
<evidence type="ECO:0000313" key="12">
    <source>
        <dbReference type="EnsemblPlants" id="Pp3c6_16200V3.1"/>
    </source>
</evidence>
<dbReference type="GO" id="GO:0004672">
    <property type="term" value="F:protein kinase activity"/>
    <property type="evidence" value="ECO:0000318"/>
    <property type="project" value="GO_Central"/>
</dbReference>
<dbReference type="GO" id="GO:0005886">
    <property type="term" value="C:plasma membrane"/>
    <property type="evidence" value="ECO:0000318"/>
    <property type="project" value="GO_Central"/>
</dbReference>
<dbReference type="FunFam" id="3.30.200.20:FF:000415">
    <property type="entry name" value="receptor-like serine/threonine-protein kinase NCRK"/>
    <property type="match status" value="1"/>
</dbReference>
<dbReference type="OrthoDB" id="1896970at2759"/>
<dbReference type="GO" id="GO:0004674">
    <property type="term" value="F:protein serine/threonine kinase activity"/>
    <property type="evidence" value="ECO:0007669"/>
    <property type="project" value="UniProtKB-KW"/>
</dbReference>
<keyword evidence="3 6" id="KW-0547">Nucleotide-binding</keyword>
<gene>
    <name evidence="12" type="primary">LOC112283806</name>
    <name evidence="11" type="ORF">PHYPA_009022</name>
</gene>
<feature type="binding site" evidence="6">
    <location>
        <position position="431"/>
    </location>
    <ligand>
        <name>ATP</name>
        <dbReference type="ChEBI" id="CHEBI:30616"/>
    </ligand>
</feature>
<evidence type="ECO:0000313" key="11">
    <source>
        <dbReference type="EMBL" id="PNR52648.1"/>
    </source>
</evidence>
<feature type="signal peptide" evidence="9">
    <location>
        <begin position="1"/>
        <end position="25"/>
    </location>
</feature>
<dbReference type="Pfam" id="PF23180">
    <property type="entry name" value="ALE2_N"/>
    <property type="match status" value="1"/>
</dbReference>
<organism evidence="11">
    <name type="scientific">Physcomitrium patens</name>
    <name type="common">Spreading-leaved earth moss</name>
    <name type="synonym">Physcomitrella patens</name>
    <dbReference type="NCBI Taxonomy" id="3218"/>
    <lineage>
        <taxon>Eukaryota</taxon>
        <taxon>Viridiplantae</taxon>
        <taxon>Streptophyta</taxon>
        <taxon>Embryophyta</taxon>
        <taxon>Bryophyta</taxon>
        <taxon>Bryophytina</taxon>
        <taxon>Bryopsida</taxon>
        <taxon>Funariidae</taxon>
        <taxon>Funariales</taxon>
        <taxon>Funariaceae</taxon>
        <taxon>Physcomitrium</taxon>
    </lineage>
</organism>
<dbReference type="Gene3D" id="1.10.510.10">
    <property type="entry name" value="Transferase(Phosphotransferase) domain 1"/>
    <property type="match status" value="1"/>
</dbReference>
<keyword evidence="13" id="KW-1185">Reference proteome</keyword>
<keyword evidence="8" id="KW-1133">Transmembrane helix</keyword>
<dbReference type="GO" id="GO:0005524">
    <property type="term" value="F:ATP binding"/>
    <property type="evidence" value="ECO:0007669"/>
    <property type="project" value="UniProtKB-UniRule"/>
</dbReference>
<proteinExistence type="predicted"/>
<dbReference type="FunFam" id="1.10.510.10:FF:000051">
    <property type="entry name" value="Receptor-like serine/threonine-protein kinase ALE2"/>
    <property type="match status" value="1"/>
</dbReference>
<dbReference type="Gramene" id="Pp3c6_16200V3.1">
    <property type="protein sequence ID" value="Pp3c6_16200V3.1"/>
    <property type="gene ID" value="Pp3c6_16200"/>
</dbReference>
<dbReference type="RefSeq" id="XP_073390951.1">
    <property type="nucleotide sequence ID" value="XM_073534850.1"/>
</dbReference>
<reference evidence="11 13" key="2">
    <citation type="journal article" date="2018" name="Plant J.">
        <title>The Physcomitrella patens chromosome-scale assembly reveals moss genome structure and evolution.</title>
        <authorList>
            <person name="Lang D."/>
            <person name="Ullrich K.K."/>
            <person name="Murat F."/>
            <person name="Fuchs J."/>
            <person name="Jenkins J."/>
            <person name="Haas F.B."/>
            <person name="Piednoel M."/>
            <person name="Gundlach H."/>
            <person name="Van Bel M."/>
            <person name="Meyberg R."/>
            <person name="Vives C."/>
            <person name="Morata J."/>
            <person name="Symeonidi A."/>
            <person name="Hiss M."/>
            <person name="Muchero W."/>
            <person name="Kamisugi Y."/>
            <person name="Saleh O."/>
            <person name="Blanc G."/>
            <person name="Decker E.L."/>
            <person name="van Gessel N."/>
            <person name="Grimwood J."/>
            <person name="Hayes R.D."/>
            <person name="Graham S.W."/>
            <person name="Gunter L.E."/>
            <person name="McDaniel S.F."/>
            <person name="Hoernstein S.N.W."/>
            <person name="Larsson A."/>
            <person name="Li F.W."/>
            <person name="Perroud P.F."/>
            <person name="Phillips J."/>
            <person name="Ranjan P."/>
            <person name="Rokshar D.S."/>
            <person name="Rothfels C.J."/>
            <person name="Schneider L."/>
            <person name="Shu S."/>
            <person name="Stevenson D.W."/>
            <person name="Thummler F."/>
            <person name="Tillich M."/>
            <person name="Villarreal Aguilar J.C."/>
            <person name="Widiez T."/>
            <person name="Wong G.K."/>
            <person name="Wymore A."/>
            <person name="Zhang Y."/>
            <person name="Zimmer A.D."/>
            <person name="Quatrano R.S."/>
            <person name="Mayer K.F.X."/>
            <person name="Goodstein D."/>
            <person name="Casacuberta J.M."/>
            <person name="Vandepoele K."/>
            <person name="Reski R."/>
            <person name="Cuming A.C."/>
            <person name="Tuskan G.A."/>
            <person name="Maumus F."/>
            <person name="Salse J."/>
            <person name="Schmutz J."/>
            <person name="Rensing S.A."/>
        </authorList>
    </citation>
    <scope>NUCLEOTIDE SEQUENCE [LARGE SCALE GENOMIC DNA]</scope>
    <source>
        <strain evidence="12 13">cv. Gransden 2004</strain>
    </source>
</reference>
<keyword evidence="2" id="KW-0808">Transferase</keyword>
<evidence type="ECO:0000256" key="7">
    <source>
        <dbReference type="SAM" id="MobiDB-lite"/>
    </source>
</evidence>
<keyword evidence="8" id="KW-0472">Membrane</keyword>
<dbReference type="Pfam" id="PF07714">
    <property type="entry name" value="PK_Tyr_Ser-Thr"/>
    <property type="match status" value="1"/>
</dbReference>
<feature type="region of interest" description="Disordered" evidence="7">
    <location>
        <begin position="683"/>
        <end position="714"/>
    </location>
</feature>
<keyword evidence="9" id="KW-0732">Signal</keyword>
<dbReference type="CDD" id="cd14066">
    <property type="entry name" value="STKc_IRAK"/>
    <property type="match status" value="1"/>
</dbReference>
<dbReference type="PROSITE" id="PS50011">
    <property type="entry name" value="PROTEIN_KINASE_DOM"/>
    <property type="match status" value="1"/>
</dbReference>
<feature type="domain" description="Protein kinase" evidence="10">
    <location>
        <begin position="402"/>
        <end position="688"/>
    </location>
</feature>
<reference evidence="11 13" key="1">
    <citation type="journal article" date="2008" name="Science">
        <title>The Physcomitrella genome reveals evolutionary insights into the conquest of land by plants.</title>
        <authorList>
            <person name="Rensing S."/>
            <person name="Lang D."/>
            <person name="Zimmer A."/>
            <person name="Terry A."/>
            <person name="Salamov A."/>
            <person name="Shapiro H."/>
            <person name="Nishiyama T."/>
            <person name="Perroud P.-F."/>
            <person name="Lindquist E."/>
            <person name="Kamisugi Y."/>
            <person name="Tanahashi T."/>
            <person name="Sakakibara K."/>
            <person name="Fujita T."/>
            <person name="Oishi K."/>
            <person name="Shin-I T."/>
            <person name="Kuroki Y."/>
            <person name="Toyoda A."/>
            <person name="Suzuki Y."/>
            <person name="Hashimoto A."/>
            <person name="Yamaguchi K."/>
            <person name="Sugano A."/>
            <person name="Kohara Y."/>
            <person name="Fujiyama A."/>
            <person name="Anterola A."/>
            <person name="Aoki S."/>
            <person name="Ashton N."/>
            <person name="Barbazuk W.B."/>
            <person name="Barker E."/>
            <person name="Bennetzen J."/>
            <person name="Bezanilla M."/>
            <person name="Blankenship R."/>
            <person name="Cho S.H."/>
            <person name="Dutcher S."/>
            <person name="Estelle M."/>
            <person name="Fawcett J.A."/>
            <person name="Gundlach H."/>
            <person name="Hanada K."/>
            <person name="Heyl A."/>
            <person name="Hicks K.A."/>
            <person name="Hugh J."/>
            <person name="Lohr M."/>
            <person name="Mayer K."/>
            <person name="Melkozernov A."/>
            <person name="Murata T."/>
            <person name="Nelson D."/>
            <person name="Pils B."/>
            <person name="Prigge M."/>
            <person name="Reiss B."/>
            <person name="Renner T."/>
            <person name="Rombauts S."/>
            <person name="Rushton P."/>
            <person name="Sanderfoot A."/>
            <person name="Schween G."/>
            <person name="Shiu S.-H."/>
            <person name="Stueber K."/>
            <person name="Theodoulou F.L."/>
            <person name="Tu H."/>
            <person name="Van de Peer Y."/>
            <person name="Verrier P.J."/>
            <person name="Waters E."/>
            <person name="Wood A."/>
            <person name="Yang L."/>
            <person name="Cove D."/>
            <person name="Cuming A."/>
            <person name="Hasebe M."/>
            <person name="Lucas S."/>
            <person name="Mishler D.B."/>
            <person name="Reski R."/>
            <person name="Grigoriev I."/>
            <person name="Quatrano R.S."/>
            <person name="Boore J.L."/>
        </authorList>
    </citation>
    <scope>NUCLEOTIDE SEQUENCE [LARGE SCALE GENOMIC DNA]</scope>
    <source>
        <strain evidence="12 13">cv. Gransden 2004</strain>
    </source>
</reference>
<evidence type="ECO:0000256" key="8">
    <source>
        <dbReference type="SAM" id="Phobius"/>
    </source>
</evidence>
<evidence type="ECO:0000256" key="1">
    <source>
        <dbReference type="ARBA" id="ARBA00022527"/>
    </source>
</evidence>
<dbReference type="PANTHER" id="PTHR47989">
    <property type="entry name" value="OS01G0750732 PROTEIN"/>
    <property type="match status" value="1"/>
</dbReference>
<dbReference type="InterPro" id="IPR008271">
    <property type="entry name" value="Ser/Thr_kinase_AS"/>
</dbReference>
<dbReference type="SUPFAM" id="SSF56112">
    <property type="entry name" value="Protein kinase-like (PK-like)"/>
    <property type="match status" value="1"/>
</dbReference>
<dbReference type="AlphaFoldDB" id="A0A2K1KFU8"/>
<feature type="compositionally biased region" description="Polar residues" evidence="7">
    <location>
        <begin position="299"/>
        <end position="308"/>
    </location>
</feature>
<dbReference type="RefSeq" id="XP_024378761.1">
    <property type="nucleotide sequence ID" value="XM_024522993.2"/>
</dbReference>
<feature type="compositionally biased region" description="Basic and acidic residues" evidence="7">
    <location>
        <begin position="683"/>
        <end position="706"/>
    </location>
</feature>
<evidence type="ECO:0000256" key="9">
    <source>
        <dbReference type="SAM" id="SignalP"/>
    </source>
</evidence>
<feature type="region of interest" description="Disordered" evidence="7">
    <location>
        <begin position="286"/>
        <end position="308"/>
    </location>
</feature>